<comment type="caution">
    <text evidence="1">The sequence shown here is derived from an EMBL/GenBank/DDBJ whole genome shotgun (WGS) entry which is preliminary data.</text>
</comment>
<dbReference type="Proteomes" id="UP000176988">
    <property type="component" value="Unassembled WGS sequence"/>
</dbReference>
<organism evidence="1 2">
    <name type="scientific">Candidatus Uhrbacteria bacterium RIFOXYC2_FULL_47_19</name>
    <dbReference type="NCBI Taxonomy" id="1802424"/>
    <lineage>
        <taxon>Bacteria</taxon>
        <taxon>Candidatus Uhriibacteriota</taxon>
    </lineage>
</organism>
<dbReference type="AlphaFoldDB" id="A0A1F7WFR8"/>
<sequence length="83" mass="9304">MDALARHPDRLAGSTMYFVGLLPDGSPRSQGGEIRLYCTICTKMMRDVGIAKYVLQTPDGSSVSYSADEYLRLSYEYSHQFTN</sequence>
<dbReference type="STRING" id="1802424.A2480_03270"/>
<evidence type="ECO:0000313" key="1">
    <source>
        <dbReference type="EMBL" id="OGM01018.1"/>
    </source>
</evidence>
<proteinExistence type="predicted"/>
<dbReference type="EMBL" id="MGFG01000020">
    <property type="protein sequence ID" value="OGM01018.1"/>
    <property type="molecule type" value="Genomic_DNA"/>
</dbReference>
<evidence type="ECO:0000313" key="2">
    <source>
        <dbReference type="Proteomes" id="UP000176988"/>
    </source>
</evidence>
<reference evidence="1 2" key="1">
    <citation type="journal article" date="2016" name="Nat. Commun.">
        <title>Thousands of microbial genomes shed light on interconnected biogeochemical processes in an aquifer system.</title>
        <authorList>
            <person name="Anantharaman K."/>
            <person name="Brown C.T."/>
            <person name="Hug L.A."/>
            <person name="Sharon I."/>
            <person name="Castelle C.J."/>
            <person name="Probst A.J."/>
            <person name="Thomas B.C."/>
            <person name="Singh A."/>
            <person name="Wilkins M.J."/>
            <person name="Karaoz U."/>
            <person name="Brodie E.L."/>
            <person name="Williams K.H."/>
            <person name="Hubbard S.S."/>
            <person name="Banfield J.F."/>
        </authorList>
    </citation>
    <scope>NUCLEOTIDE SEQUENCE [LARGE SCALE GENOMIC DNA]</scope>
</reference>
<gene>
    <name evidence="1" type="ORF">A2480_03270</name>
</gene>
<accession>A0A1F7WFR8</accession>
<protein>
    <submittedName>
        <fullName evidence="1">Uncharacterized protein</fullName>
    </submittedName>
</protein>
<name>A0A1F7WFR8_9BACT</name>